<feature type="region of interest" description="Disordered" evidence="4">
    <location>
        <begin position="199"/>
        <end position="219"/>
    </location>
</feature>
<proteinExistence type="predicted"/>
<dbReference type="PANTHER" id="PTHR23280:SF12">
    <property type="entry name" value="PROTEIN 4.1"/>
    <property type="match status" value="1"/>
</dbReference>
<evidence type="ECO:0000256" key="2">
    <source>
        <dbReference type="ARBA" id="ARBA00022490"/>
    </source>
</evidence>
<dbReference type="GO" id="GO:0005886">
    <property type="term" value="C:plasma membrane"/>
    <property type="evidence" value="ECO:0007669"/>
    <property type="project" value="TreeGrafter"/>
</dbReference>
<organism evidence="6 7">
    <name type="scientific">Lates japonicus</name>
    <name type="common">Japanese lates</name>
    <dbReference type="NCBI Taxonomy" id="270547"/>
    <lineage>
        <taxon>Eukaryota</taxon>
        <taxon>Metazoa</taxon>
        <taxon>Chordata</taxon>
        <taxon>Craniata</taxon>
        <taxon>Vertebrata</taxon>
        <taxon>Euteleostomi</taxon>
        <taxon>Actinopterygii</taxon>
        <taxon>Neopterygii</taxon>
        <taxon>Teleostei</taxon>
        <taxon>Neoteleostei</taxon>
        <taxon>Acanthomorphata</taxon>
        <taxon>Carangaria</taxon>
        <taxon>Carangaria incertae sedis</taxon>
        <taxon>Centropomidae</taxon>
        <taxon>Lates</taxon>
    </lineage>
</organism>
<accession>A0AAD3NAI0</accession>
<dbReference type="GO" id="GO:0031032">
    <property type="term" value="P:actomyosin structure organization"/>
    <property type="evidence" value="ECO:0007669"/>
    <property type="project" value="TreeGrafter"/>
</dbReference>
<feature type="compositionally biased region" description="Basic and acidic residues" evidence="4">
    <location>
        <begin position="27"/>
        <end position="37"/>
    </location>
</feature>
<evidence type="ECO:0000256" key="4">
    <source>
        <dbReference type="SAM" id="MobiDB-lite"/>
    </source>
</evidence>
<feature type="region of interest" description="Disordered" evidence="4">
    <location>
        <begin position="259"/>
        <end position="290"/>
    </location>
</feature>
<feature type="region of interest" description="Disordered" evidence="4">
    <location>
        <begin position="1"/>
        <end position="89"/>
    </location>
</feature>
<feature type="compositionally biased region" description="Basic and acidic residues" evidence="4">
    <location>
        <begin position="206"/>
        <end position="217"/>
    </location>
</feature>
<dbReference type="AlphaFoldDB" id="A0AAD3NAI0"/>
<gene>
    <name evidence="6" type="ORF">AKAME5_002063900</name>
</gene>
<dbReference type="PANTHER" id="PTHR23280">
    <property type="entry name" value="4.1 G PROTEIN"/>
    <property type="match status" value="1"/>
</dbReference>
<keyword evidence="2" id="KW-0963">Cytoplasm</keyword>
<evidence type="ECO:0000259" key="5">
    <source>
        <dbReference type="Pfam" id="PF05902"/>
    </source>
</evidence>
<reference evidence="6" key="1">
    <citation type="submission" date="2022-08" db="EMBL/GenBank/DDBJ databases">
        <title>Genome sequencing of akame (Lates japonicus).</title>
        <authorList>
            <person name="Hashiguchi Y."/>
            <person name="Takahashi H."/>
        </authorList>
    </citation>
    <scope>NUCLEOTIDE SEQUENCE</scope>
    <source>
        <strain evidence="6">Kochi</strain>
    </source>
</reference>
<feature type="compositionally biased region" description="Low complexity" evidence="4">
    <location>
        <begin position="8"/>
        <end position="21"/>
    </location>
</feature>
<dbReference type="EMBL" id="BRZM01000204">
    <property type="protein sequence ID" value="GLD69326.1"/>
    <property type="molecule type" value="Genomic_DNA"/>
</dbReference>
<feature type="compositionally biased region" description="Polar residues" evidence="4">
    <location>
        <begin position="42"/>
        <end position="53"/>
    </location>
</feature>
<evidence type="ECO:0000256" key="3">
    <source>
        <dbReference type="ARBA" id="ARBA00023212"/>
    </source>
</evidence>
<dbReference type="GO" id="GO:0003779">
    <property type="term" value="F:actin binding"/>
    <property type="evidence" value="ECO:0007669"/>
    <property type="project" value="InterPro"/>
</dbReference>
<comment type="subcellular location">
    <subcellularLocation>
        <location evidence="1">Cytoplasm</location>
        <location evidence="1">Cytoskeleton</location>
    </subcellularLocation>
</comment>
<dbReference type="GO" id="GO:0005198">
    <property type="term" value="F:structural molecule activity"/>
    <property type="evidence" value="ECO:0007669"/>
    <property type="project" value="InterPro"/>
</dbReference>
<sequence length="359" mass="39901">MSWKRAEAAQQMAQRRNASSATPPEEPLSRKSKEQNLIRKIQISNSPQVSPLKTQGPADRQSNMDNSHIHHRTPSQEQQRGSKRGNHGRMPGLCIRVAYQDHEISVPKGNPILGIGTQMLQHHCQLYIQPGGQVDFTVLTDLYTGMEGVLQGMSELGERDLVARMGSVPGHSLCSAAGPLRAASSSSWGLLCPRREPAAAPPAKHIQTEEVRSEVKRPGVQPVVPKTKEWGQCQCRHQWTESDDRELAVLPRLATPLRRGRPAMSCQRRAVRKTDARTETQSNGSEAHNNRGVRRLYNTYSIVKGGYSETRIEKRIIITGDDDVDQEQALAIAIQEAKQHPDMQVTKAVVVRETESSTE</sequence>
<keyword evidence="7" id="KW-1185">Reference proteome</keyword>
<dbReference type="Pfam" id="PF05902">
    <property type="entry name" value="4_1_CTD"/>
    <property type="match status" value="1"/>
</dbReference>
<evidence type="ECO:0000313" key="6">
    <source>
        <dbReference type="EMBL" id="GLD69326.1"/>
    </source>
</evidence>
<keyword evidence="3" id="KW-0206">Cytoskeleton</keyword>
<feature type="domain" description="Band 4.1 C-terminal" evidence="5">
    <location>
        <begin position="301"/>
        <end position="355"/>
    </location>
</feature>
<evidence type="ECO:0000313" key="7">
    <source>
        <dbReference type="Proteomes" id="UP001279410"/>
    </source>
</evidence>
<comment type="caution">
    <text evidence="6">The sequence shown here is derived from an EMBL/GenBank/DDBJ whole genome shotgun (WGS) entry which is preliminary data.</text>
</comment>
<evidence type="ECO:0000256" key="1">
    <source>
        <dbReference type="ARBA" id="ARBA00004245"/>
    </source>
</evidence>
<protein>
    <submittedName>
        <fullName evidence="6">Band 4.1-like protein 1 isoform X1</fullName>
    </submittedName>
</protein>
<dbReference type="Proteomes" id="UP001279410">
    <property type="component" value="Unassembled WGS sequence"/>
</dbReference>
<dbReference type="GO" id="GO:0005856">
    <property type="term" value="C:cytoskeleton"/>
    <property type="evidence" value="ECO:0007669"/>
    <property type="project" value="UniProtKB-SubCell"/>
</dbReference>
<name>A0AAD3NAI0_LATJO</name>
<dbReference type="InterPro" id="IPR008379">
    <property type="entry name" value="Band_4.1_C"/>
</dbReference>